<dbReference type="AlphaFoldDB" id="A0AAW1DLM3"/>
<organism evidence="2 3">
    <name type="scientific">Rhynocoris fuscipes</name>
    <dbReference type="NCBI Taxonomy" id="488301"/>
    <lineage>
        <taxon>Eukaryota</taxon>
        <taxon>Metazoa</taxon>
        <taxon>Ecdysozoa</taxon>
        <taxon>Arthropoda</taxon>
        <taxon>Hexapoda</taxon>
        <taxon>Insecta</taxon>
        <taxon>Pterygota</taxon>
        <taxon>Neoptera</taxon>
        <taxon>Paraneoptera</taxon>
        <taxon>Hemiptera</taxon>
        <taxon>Heteroptera</taxon>
        <taxon>Panheteroptera</taxon>
        <taxon>Cimicomorpha</taxon>
        <taxon>Reduviidae</taxon>
        <taxon>Harpactorinae</taxon>
        <taxon>Harpactorini</taxon>
        <taxon>Rhynocoris</taxon>
    </lineage>
</organism>
<evidence type="ECO:0000256" key="1">
    <source>
        <dbReference type="SAM" id="Coils"/>
    </source>
</evidence>
<protein>
    <submittedName>
        <fullName evidence="2">Uncharacterized protein</fullName>
    </submittedName>
</protein>
<gene>
    <name evidence="2" type="ORF">O3M35_006557</name>
</gene>
<feature type="coiled-coil region" evidence="1">
    <location>
        <begin position="243"/>
        <end position="301"/>
    </location>
</feature>
<dbReference type="Pfam" id="PF14958">
    <property type="entry name" value="PAAT-like"/>
    <property type="match status" value="1"/>
</dbReference>
<dbReference type="PANTHER" id="PTHR14787">
    <property type="entry name" value="C10ORF188 FAMILY MEMBER"/>
    <property type="match status" value="1"/>
</dbReference>
<accession>A0AAW1DLM3</accession>
<dbReference type="PANTHER" id="PTHR14787:SF1">
    <property type="entry name" value="ATPASE PAAT"/>
    <property type="match status" value="1"/>
</dbReference>
<dbReference type="InterPro" id="IPR028043">
    <property type="entry name" value="PAAT-like"/>
</dbReference>
<dbReference type="Proteomes" id="UP001461498">
    <property type="component" value="Unassembled WGS sequence"/>
</dbReference>
<keyword evidence="1" id="KW-0175">Coiled coil</keyword>
<proteinExistence type="predicted"/>
<comment type="caution">
    <text evidence="2">The sequence shown here is derived from an EMBL/GenBank/DDBJ whole genome shotgun (WGS) entry which is preliminary data.</text>
</comment>
<reference evidence="2 3" key="1">
    <citation type="submission" date="2022-12" db="EMBL/GenBank/DDBJ databases">
        <title>Chromosome-level genome assembly of true bugs.</title>
        <authorList>
            <person name="Ma L."/>
            <person name="Li H."/>
        </authorList>
    </citation>
    <scope>NUCLEOTIDE SEQUENCE [LARGE SCALE GENOMIC DNA]</scope>
    <source>
        <strain evidence="2">Lab_2022b</strain>
    </source>
</reference>
<keyword evidence="3" id="KW-1185">Reference proteome</keyword>
<evidence type="ECO:0000313" key="3">
    <source>
        <dbReference type="Proteomes" id="UP001461498"/>
    </source>
</evidence>
<sequence>MDLENVNYSVNNNWAFTDESVSLKDLISFEDSNNSEWLQLTEEEIGQFVNLDENFSPLQLVRHNKNEPCMLKIYLNDSGVNINKLIVISEARIIELYGKHGEYLCTEKAHALGYLSGKKFYIAQPSISDTKEIAIKFCENGDTLWLYGITLFIRQSQPTKSDSLIDFTNVDQILRNSSINLSENAERAKNFIKNYNLKKNTSNDSEILQNLLEKYGNILGNNSSKIISLIEHRSDVDNNEILMKRKENDTKDTENDIKNYVDKKLQQLEERVQNNLELQLKEFEQKQNEKLDNIIQLLQKKL</sequence>
<dbReference type="EMBL" id="JAPXFL010000003">
    <property type="protein sequence ID" value="KAK9509190.1"/>
    <property type="molecule type" value="Genomic_DNA"/>
</dbReference>
<evidence type="ECO:0000313" key="2">
    <source>
        <dbReference type="EMBL" id="KAK9509190.1"/>
    </source>
</evidence>
<name>A0AAW1DLM3_9HEMI</name>